<sequence length="414" mass="45908">MRYEDWDVLLFEENSIIPLREFRVECHAVRHMPGPGLPTLTCFVPSLNAGAPFRVSLHSWKASSVDQLNHSSPIKTELLIDGRLVASSSSPGTCWPHIIEKESGKGSLMFPAFEREFLYQIPWSPADNLGRIKLIVTGNPGNKPSDTLNIPFSSTVVFSFQHAPQELLELHQLAWPNRSMWADTPVLTPNHRFDIQTGRYQSFSAFPGQEVSEYNGNTPSATLSFNGSNNSTPGYPNTPMNATILPWGDAFAPPPSVIDSPCFSIRKPQSRKESHSHFQAWPTFPMFTDPAFGVDHQTQRRASQQMYTQPNSSTTMSLVQPQLQSPAVYGSTELGRGTPAGNSVRLVLAPNHNSSQESFDLDVVERAAKRARPNTPESAETLSGDGPQHWSPKVKSIFGRRSAKEIQDLAEYHA</sequence>
<reference evidence="2" key="1">
    <citation type="submission" date="2020-01" db="EMBL/GenBank/DDBJ databases">
        <title>Identification and distribution of gene clusters putatively required for synthesis of sphingolipid metabolism inhibitors in phylogenetically diverse species of the filamentous fungus Fusarium.</title>
        <authorList>
            <person name="Kim H.-S."/>
            <person name="Busman M."/>
            <person name="Brown D.W."/>
            <person name="Divon H."/>
            <person name="Uhlig S."/>
            <person name="Proctor R.H."/>
        </authorList>
    </citation>
    <scope>NUCLEOTIDE SEQUENCE</scope>
    <source>
        <strain evidence="2">NRRL 53441</strain>
    </source>
</reference>
<evidence type="ECO:0000256" key="1">
    <source>
        <dbReference type="SAM" id="MobiDB-lite"/>
    </source>
</evidence>
<gene>
    <name evidence="2" type="ORF">F53441_12595</name>
</gene>
<protein>
    <submittedName>
        <fullName evidence="2">Uncharacterized protein</fullName>
    </submittedName>
</protein>
<dbReference type="Proteomes" id="UP000605986">
    <property type="component" value="Unassembled WGS sequence"/>
</dbReference>
<evidence type="ECO:0000313" key="3">
    <source>
        <dbReference type="Proteomes" id="UP000605986"/>
    </source>
</evidence>
<feature type="region of interest" description="Disordered" evidence="1">
    <location>
        <begin position="368"/>
        <end position="396"/>
    </location>
</feature>
<evidence type="ECO:0000313" key="2">
    <source>
        <dbReference type="EMBL" id="KAF4439488.1"/>
    </source>
</evidence>
<organism evidence="2 3">
    <name type="scientific">Fusarium austroafricanum</name>
    <dbReference type="NCBI Taxonomy" id="2364996"/>
    <lineage>
        <taxon>Eukaryota</taxon>
        <taxon>Fungi</taxon>
        <taxon>Dikarya</taxon>
        <taxon>Ascomycota</taxon>
        <taxon>Pezizomycotina</taxon>
        <taxon>Sordariomycetes</taxon>
        <taxon>Hypocreomycetidae</taxon>
        <taxon>Hypocreales</taxon>
        <taxon>Nectriaceae</taxon>
        <taxon>Fusarium</taxon>
        <taxon>Fusarium concolor species complex</taxon>
    </lineage>
</organism>
<dbReference type="OrthoDB" id="2014058at2759"/>
<name>A0A8H4NNI9_9HYPO</name>
<dbReference type="EMBL" id="JAADJG010000689">
    <property type="protein sequence ID" value="KAF4439488.1"/>
    <property type="molecule type" value="Genomic_DNA"/>
</dbReference>
<proteinExistence type="predicted"/>
<accession>A0A8H4NNI9</accession>
<dbReference type="AlphaFoldDB" id="A0A8H4NNI9"/>
<keyword evidence="3" id="KW-1185">Reference proteome</keyword>
<comment type="caution">
    <text evidence="2">The sequence shown here is derived from an EMBL/GenBank/DDBJ whole genome shotgun (WGS) entry which is preliminary data.</text>
</comment>